<sequence>MNLRKGCGRMSKRPPIVLNPMDTIAVLPHGAKKGEDPLELGAPLESNIMPGHKIARKAHEQGEAIIKFGQIIGRATQPIGAGEHVHSHNCAFSDHGQNYEIGCDYEAAKAAVPNLEARTFMGYKRANGTIGTRNYVALCSTVNCSSTVVHRAAQELQIEGAFDAYENVDGVAIFTHESGCGMNNKGLGFEILDKVLWGHATHPNVGMALFIGLGCEVMQISKMRENFDDPNQSLMDRFISMTIQEEGGTRKTIDAVKAKVRELLPELNKAKREECPASELKIALQCGASDGFSGITANPALGVASDMLVGLGATSILSETSEIYGAEQLLLRRAVSKEVGDKLVSQIHWWEDYVEMHKGSLDNNPSPGNKAGGLTTILEKSLGATAKSGSAPLTAVYDYAERVTEHGFVFMDTPGYDPVCGTGQIAGGAHMIIFTTGRGSAYGSKPAPTIKVASNDHLFASMPDDMDINCGDILSEGVTLEQKGAEIVEEILKVASGAPTKSEALGLGDNEFIPWHIGAVM</sequence>
<dbReference type="CDD" id="cd11613">
    <property type="entry name" value="SAF_AH_GD"/>
    <property type="match status" value="1"/>
</dbReference>
<keyword evidence="2" id="KW-0456">Lyase</keyword>
<dbReference type="PANTHER" id="PTHR30536">
    <property type="entry name" value="ALTRONATE/GALACTARATE DEHYDRATASE"/>
    <property type="match status" value="1"/>
</dbReference>
<dbReference type="STRING" id="655353.SAMN04488056_1062"/>
<dbReference type="Gene3D" id="2.30.130.110">
    <property type="match status" value="1"/>
</dbReference>
<dbReference type="AlphaFoldDB" id="A0A1I5H348"/>
<dbReference type="InterPro" id="IPR013974">
    <property type="entry name" value="SAF"/>
</dbReference>
<accession>A0A1I5H348</accession>
<dbReference type="GO" id="GO:0019698">
    <property type="term" value="P:D-galacturonate catabolic process"/>
    <property type="evidence" value="ECO:0007669"/>
    <property type="project" value="TreeGrafter"/>
</dbReference>
<reference evidence="4 5" key="1">
    <citation type="submission" date="2016-10" db="EMBL/GenBank/DDBJ databases">
        <authorList>
            <person name="de Groot N.N."/>
        </authorList>
    </citation>
    <scope>NUCLEOTIDE SEQUENCE [LARGE SCALE GENOMIC DNA]</scope>
    <source>
        <strain evidence="4 5">CGMCC 1.9157</strain>
    </source>
</reference>
<dbReference type="InterPro" id="IPR048332">
    <property type="entry name" value="GD_AH_C"/>
</dbReference>
<dbReference type="Pfam" id="PF08666">
    <property type="entry name" value="SAF"/>
    <property type="match status" value="1"/>
</dbReference>
<organism evidence="4 5">
    <name type="scientific">Cohaesibacter marisflavi</name>
    <dbReference type="NCBI Taxonomy" id="655353"/>
    <lineage>
        <taxon>Bacteria</taxon>
        <taxon>Pseudomonadati</taxon>
        <taxon>Pseudomonadota</taxon>
        <taxon>Alphaproteobacteria</taxon>
        <taxon>Hyphomicrobiales</taxon>
        <taxon>Cohaesibacteraceae</taxon>
    </lineage>
</organism>
<evidence type="ECO:0000313" key="4">
    <source>
        <dbReference type="EMBL" id="SFO42748.1"/>
    </source>
</evidence>
<dbReference type="GO" id="GO:0016829">
    <property type="term" value="F:lyase activity"/>
    <property type="evidence" value="ECO:0007669"/>
    <property type="project" value="UniProtKB-KW"/>
</dbReference>
<dbReference type="Pfam" id="PF20629">
    <property type="entry name" value="GD_AH_C"/>
    <property type="match status" value="1"/>
</dbReference>
<feature type="domain" description="SAF" evidence="3">
    <location>
        <begin position="22"/>
        <end position="91"/>
    </location>
</feature>
<proteinExistence type="inferred from homology"/>
<protein>
    <submittedName>
        <fullName evidence="4">Altronate hydrolase</fullName>
    </submittedName>
</protein>
<dbReference type="InterPro" id="IPR052172">
    <property type="entry name" value="UxaA_altronate/galactarate_dh"/>
</dbReference>
<evidence type="ECO:0000256" key="2">
    <source>
        <dbReference type="ARBA" id="ARBA00023239"/>
    </source>
</evidence>
<dbReference type="GO" id="GO:0016787">
    <property type="term" value="F:hydrolase activity"/>
    <property type="evidence" value="ECO:0007669"/>
    <property type="project" value="UniProtKB-KW"/>
</dbReference>
<keyword evidence="5" id="KW-1185">Reference proteome</keyword>
<evidence type="ECO:0000313" key="5">
    <source>
        <dbReference type="Proteomes" id="UP000199236"/>
    </source>
</evidence>
<keyword evidence="4" id="KW-0378">Hydrolase</keyword>
<evidence type="ECO:0000256" key="1">
    <source>
        <dbReference type="ARBA" id="ARBA00010986"/>
    </source>
</evidence>
<gene>
    <name evidence="4" type="ORF">SAMN04488056_1062</name>
</gene>
<evidence type="ECO:0000259" key="3">
    <source>
        <dbReference type="SMART" id="SM00858"/>
    </source>
</evidence>
<dbReference type="EMBL" id="FOVR01000006">
    <property type="protein sequence ID" value="SFO42748.1"/>
    <property type="molecule type" value="Genomic_DNA"/>
</dbReference>
<dbReference type="PANTHER" id="PTHR30536:SF5">
    <property type="entry name" value="ALTRONATE DEHYDRATASE"/>
    <property type="match status" value="1"/>
</dbReference>
<dbReference type="SMART" id="SM00858">
    <property type="entry name" value="SAF"/>
    <property type="match status" value="1"/>
</dbReference>
<name>A0A1I5H348_9HYPH</name>
<dbReference type="Proteomes" id="UP000199236">
    <property type="component" value="Unassembled WGS sequence"/>
</dbReference>
<dbReference type="InterPro" id="IPR044144">
    <property type="entry name" value="SAF_UxaA/GarD"/>
</dbReference>
<comment type="similarity">
    <text evidence="1">Belongs to the UxaA family.</text>
</comment>
<dbReference type="InterPro" id="IPR007392">
    <property type="entry name" value="GD_AH_second"/>
</dbReference>
<dbReference type="Pfam" id="PF04295">
    <property type="entry name" value="GD_AH_second"/>
    <property type="match status" value="1"/>
</dbReference>